<dbReference type="GO" id="GO:0005975">
    <property type="term" value="P:carbohydrate metabolic process"/>
    <property type="evidence" value="ECO:0007669"/>
    <property type="project" value="InterPro"/>
</dbReference>
<dbReference type="InterPro" id="IPR006009">
    <property type="entry name" value="GlcNAc_MurG"/>
</dbReference>
<evidence type="ECO:0000256" key="9">
    <source>
        <dbReference type="ARBA" id="ARBA00023316"/>
    </source>
</evidence>
<keyword evidence="5 10" id="KW-0133">Cell shape</keyword>
<dbReference type="GO" id="GO:0051301">
    <property type="term" value="P:cell division"/>
    <property type="evidence" value="ECO:0007669"/>
    <property type="project" value="UniProtKB-KW"/>
</dbReference>
<evidence type="ECO:0000256" key="8">
    <source>
        <dbReference type="ARBA" id="ARBA00023306"/>
    </source>
</evidence>
<feature type="domain" description="Glycosyltransferase family 28 N-terminal" evidence="11">
    <location>
        <begin position="8"/>
        <end position="145"/>
    </location>
</feature>
<dbReference type="Pfam" id="PF04101">
    <property type="entry name" value="Glyco_tran_28_C"/>
    <property type="match status" value="1"/>
</dbReference>
<dbReference type="UniPathway" id="UPA00219"/>
<dbReference type="GO" id="GO:0009252">
    <property type="term" value="P:peptidoglycan biosynthetic process"/>
    <property type="evidence" value="ECO:0007669"/>
    <property type="project" value="UniProtKB-UniRule"/>
</dbReference>
<comment type="caution">
    <text evidence="13">The sequence shown here is derived from an EMBL/GenBank/DDBJ whole genome shotgun (WGS) entry which is preliminary data.</text>
</comment>
<organism evidence="13 14">
    <name type="scientific">OM182 bacterium MED-G28</name>
    <dbReference type="NCBI Taxonomy" id="1986256"/>
    <lineage>
        <taxon>Bacteria</taxon>
        <taxon>Pseudomonadati</taxon>
        <taxon>Pseudomonadota</taxon>
        <taxon>Gammaproteobacteria</taxon>
        <taxon>OMG group</taxon>
        <taxon>OM182 clade</taxon>
    </lineage>
</organism>
<dbReference type="EMBL" id="NTJZ01000011">
    <property type="protein sequence ID" value="PDH33070.1"/>
    <property type="molecule type" value="Genomic_DNA"/>
</dbReference>
<keyword evidence="8 10" id="KW-0131">Cell cycle</keyword>
<comment type="pathway">
    <text evidence="10">Cell wall biogenesis; peptidoglycan biosynthesis.</text>
</comment>
<feature type="binding site" evidence="10">
    <location>
        <position position="127"/>
    </location>
    <ligand>
        <name>UDP-N-acetyl-alpha-D-glucosamine</name>
        <dbReference type="ChEBI" id="CHEBI:57705"/>
    </ligand>
</feature>
<feature type="binding site" evidence="10">
    <location>
        <begin position="15"/>
        <end position="17"/>
    </location>
    <ligand>
        <name>UDP-N-acetyl-alpha-D-glucosamine</name>
        <dbReference type="ChEBI" id="CHEBI:57705"/>
    </ligand>
</feature>
<dbReference type="PANTHER" id="PTHR21015:SF22">
    <property type="entry name" value="GLYCOSYLTRANSFERASE"/>
    <property type="match status" value="1"/>
</dbReference>
<dbReference type="SUPFAM" id="SSF53756">
    <property type="entry name" value="UDP-Glycosyltransferase/glycogen phosphorylase"/>
    <property type="match status" value="1"/>
</dbReference>
<feature type="binding site" evidence="10">
    <location>
        <position position="166"/>
    </location>
    <ligand>
        <name>UDP-N-acetyl-alpha-D-glucosamine</name>
        <dbReference type="ChEBI" id="CHEBI:57705"/>
    </ligand>
</feature>
<keyword evidence="1 10" id="KW-1003">Cell membrane</keyword>
<keyword evidence="7 10" id="KW-0472">Membrane</keyword>
<evidence type="ECO:0000256" key="2">
    <source>
        <dbReference type="ARBA" id="ARBA00022618"/>
    </source>
</evidence>
<accession>A0A2A5W9C0</accession>
<name>A0A2A5W9C0_9GAMM</name>
<dbReference type="EC" id="2.4.1.227" evidence="10"/>
<dbReference type="Pfam" id="PF03033">
    <property type="entry name" value="Glyco_transf_28"/>
    <property type="match status" value="1"/>
</dbReference>
<dbReference type="GO" id="GO:0071555">
    <property type="term" value="P:cell wall organization"/>
    <property type="evidence" value="ECO:0007669"/>
    <property type="project" value="UniProtKB-KW"/>
</dbReference>
<dbReference type="InterPro" id="IPR004276">
    <property type="entry name" value="GlycoTrans_28_N"/>
</dbReference>
<evidence type="ECO:0000259" key="12">
    <source>
        <dbReference type="Pfam" id="PF04101"/>
    </source>
</evidence>
<dbReference type="GO" id="GO:0008360">
    <property type="term" value="P:regulation of cell shape"/>
    <property type="evidence" value="ECO:0007669"/>
    <property type="project" value="UniProtKB-KW"/>
</dbReference>
<evidence type="ECO:0000259" key="11">
    <source>
        <dbReference type="Pfam" id="PF03033"/>
    </source>
</evidence>
<feature type="binding site" evidence="10">
    <location>
        <position position="296"/>
    </location>
    <ligand>
        <name>UDP-N-acetyl-alpha-D-glucosamine</name>
        <dbReference type="ChEBI" id="CHEBI:57705"/>
    </ligand>
</feature>
<keyword evidence="2 10" id="KW-0132">Cell division</keyword>
<comment type="subcellular location">
    <subcellularLocation>
        <location evidence="10">Cell membrane</location>
        <topology evidence="10">Peripheral membrane protein</topology>
        <orientation evidence="10">Cytoplasmic side</orientation>
    </subcellularLocation>
</comment>
<evidence type="ECO:0000313" key="13">
    <source>
        <dbReference type="EMBL" id="PDH33070.1"/>
    </source>
</evidence>
<keyword evidence="4 10" id="KW-0808">Transferase</keyword>
<proteinExistence type="inferred from homology"/>
<comment type="catalytic activity">
    <reaction evidence="10">
        <text>di-trans,octa-cis-undecaprenyl diphospho-N-acetyl-alpha-D-muramoyl-L-alanyl-D-glutamyl-meso-2,6-diaminopimeloyl-D-alanyl-D-alanine + UDP-N-acetyl-alpha-D-glucosamine = di-trans,octa-cis-undecaprenyl diphospho-[N-acetyl-alpha-D-glucosaminyl-(1-&gt;4)]-N-acetyl-alpha-D-muramoyl-L-alanyl-D-glutamyl-meso-2,6-diaminopimeloyl-D-alanyl-D-alanine + UDP + H(+)</text>
        <dbReference type="Rhea" id="RHEA:31227"/>
        <dbReference type="ChEBI" id="CHEBI:15378"/>
        <dbReference type="ChEBI" id="CHEBI:57705"/>
        <dbReference type="ChEBI" id="CHEBI:58223"/>
        <dbReference type="ChEBI" id="CHEBI:61387"/>
        <dbReference type="ChEBI" id="CHEBI:61388"/>
        <dbReference type="EC" id="2.4.1.227"/>
    </reaction>
</comment>
<sequence>MDTKKITVLIMAAGTGGHVFPALSIVESLRKQSVNVEWLGTHSGMENSLLAATDIPLHQISIKGLRGSGLVRKLTSPFMLCMAFFQSFNVIRRVRPDCVLGMGGFICGPAGLAAKLLRKPLLIHEQNAVAGLTNNLLSKVSTKVFEAFPNTFNEQVNAVHTGNPLRAEIFNIDKAEVEVNSNSMLKLLVLGGSQGSASINKVIPEIAANWTESGILSIRHQTGGATLQETAQHYQKLGIQLNNNLVLEPFINDMASAYKWADIVICRSGASTVSELAAIGLPSILVPYPHHKDQQQLLNAQWLANNGAASVVTQEDFSVKTVLPQLVKLQKDRNLLKEIGAKAKRLSINNAGEIIASECVRAANA</sequence>
<comment type="caution">
    <text evidence="10">Lacks conserved residue(s) required for the propagation of feature annotation.</text>
</comment>
<dbReference type="InterPro" id="IPR007235">
    <property type="entry name" value="Glyco_trans_28_C"/>
</dbReference>
<dbReference type="Proteomes" id="UP000219329">
    <property type="component" value="Unassembled WGS sequence"/>
</dbReference>
<keyword evidence="3 10" id="KW-0328">Glycosyltransferase</keyword>
<dbReference type="CDD" id="cd03785">
    <property type="entry name" value="GT28_MurG"/>
    <property type="match status" value="1"/>
</dbReference>
<comment type="similarity">
    <text evidence="10">Belongs to the glycosyltransferase 28 family. MurG subfamily.</text>
</comment>
<dbReference type="NCBIfam" id="TIGR01133">
    <property type="entry name" value="murG"/>
    <property type="match status" value="1"/>
</dbReference>
<dbReference type="GO" id="GO:0050511">
    <property type="term" value="F:undecaprenyldiphospho-muramoylpentapeptide beta-N-acetylglucosaminyltransferase activity"/>
    <property type="evidence" value="ECO:0007669"/>
    <property type="project" value="UniProtKB-UniRule"/>
</dbReference>
<dbReference type="PANTHER" id="PTHR21015">
    <property type="entry name" value="UDP-N-ACETYLGLUCOSAMINE--N-ACETYLMURAMYL-(PENTAPEPTIDE) PYROPHOSPHORYL-UNDECAPRENOL N-ACETYLGLUCOSAMINE TRANSFERASE 1"/>
    <property type="match status" value="1"/>
</dbReference>
<keyword evidence="6 10" id="KW-0573">Peptidoglycan synthesis</keyword>
<evidence type="ECO:0000256" key="1">
    <source>
        <dbReference type="ARBA" id="ARBA00022475"/>
    </source>
</evidence>
<feature type="binding site" evidence="10">
    <location>
        <position position="193"/>
    </location>
    <ligand>
        <name>UDP-N-acetyl-alpha-D-glucosamine</name>
        <dbReference type="ChEBI" id="CHEBI:57705"/>
    </ligand>
</feature>
<dbReference type="GO" id="GO:0005886">
    <property type="term" value="C:plasma membrane"/>
    <property type="evidence" value="ECO:0007669"/>
    <property type="project" value="UniProtKB-SubCell"/>
</dbReference>
<evidence type="ECO:0000313" key="14">
    <source>
        <dbReference type="Proteomes" id="UP000219329"/>
    </source>
</evidence>
<feature type="binding site" evidence="10">
    <location>
        <position position="251"/>
    </location>
    <ligand>
        <name>UDP-N-acetyl-alpha-D-glucosamine</name>
        <dbReference type="ChEBI" id="CHEBI:57705"/>
    </ligand>
</feature>
<reference evidence="13 14" key="1">
    <citation type="submission" date="2017-08" db="EMBL/GenBank/DDBJ databases">
        <title>Fine stratification of microbial communities through a metagenomic profile of the photic zone.</title>
        <authorList>
            <person name="Haro-Moreno J.M."/>
            <person name="Lopez-Perez M."/>
            <person name="De La Torre J."/>
            <person name="Picazo A."/>
            <person name="Camacho A."/>
            <person name="Rodriguez-Valera F."/>
        </authorList>
    </citation>
    <scope>NUCLEOTIDE SEQUENCE [LARGE SCALE GENOMIC DNA]</scope>
    <source>
        <strain evidence="13">MED-G28</strain>
    </source>
</reference>
<evidence type="ECO:0000256" key="10">
    <source>
        <dbReference type="HAMAP-Rule" id="MF_00033"/>
    </source>
</evidence>
<dbReference type="GO" id="GO:0051991">
    <property type="term" value="F:UDP-N-acetyl-D-glucosamine:N-acetylmuramoyl-L-alanyl-D-glutamyl-meso-2,6-diaminopimelyl-D-alanyl-D-alanine-diphosphoundecaprenol 4-beta-N-acetylglucosaminlytransferase activity"/>
    <property type="evidence" value="ECO:0007669"/>
    <property type="project" value="RHEA"/>
</dbReference>
<comment type="function">
    <text evidence="10">Cell wall formation. Catalyzes the transfer of a GlcNAc subunit on undecaprenyl-pyrophosphoryl-MurNAc-pentapeptide (lipid intermediate I) to form undecaprenyl-pyrophosphoryl-MurNAc-(pentapeptide)GlcNAc (lipid intermediate II).</text>
</comment>
<evidence type="ECO:0000256" key="7">
    <source>
        <dbReference type="ARBA" id="ARBA00023136"/>
    </source>
</evidence>
<evidence type="ECO:0000256" key="5">
    <source>
        <dbReference type="ARBA" id="ARBA00022960"/>
    </source>
</evidence>
<dbReference type="HAMAP" id="MF_00033">
    <property type="entry name" value="MurG"/>
    <property type="match status" value="1"/>
</dbReference>
<evidence type="ECO:0000256" key="4">
    <source>
        <dbReference type="ARBA" id="ARBA00022679"/>
    </source>
</evidence>
<keyword evidence="9 10" id="KW-0961">Cell wall biogenesis/degradation</keyword>
<gene>
    <name evidence="10 13" type="primary">murG</name>
    <name evidence="13" type="ORF">CNF02_10205</name>
</gene>
<feature type="domain" description="Glycosyl transferase family 28 C-terminal" evidence="12">
    <location>
        <begin position="187"/>
        <end position="343"/>
    </location>
</feature>
<evidence type="ECO:0000256" key="6">
    <source>
        <dbReference type="ARBA" id="ARBA00022984"/>
    </source>
</evidence>
<dbReference type="Gene3D" id="3.40.50.2000">
    <property type="entry name" value="Glycogen Phosphorylase B"/>
    <property type="match status" value="2"/>
</dbReference>
<dbReference type="AlphaFoldDB" id="A0A2A5W9C0"/>
<protein>
    <recommendedName>
        <fullName evidence="10">UDP-N-acetylglucosamine--N-acetylmuramyl-(pentapeptide) pyrophosphoryl-undecaprenol N-acetylglucosamine transferase</fullName>
        <ecNumber evidence="10">2.4.1.227</ecNumber>
    </recommendedName>
    <alternativeName>
        <fullName evidence="10">Undecaprenyl-PP-MurNAc-pentapeptide-UDPGlcNAc GlcNAc transferase</fullName>
    </alternativeName>
</protein>
<evidence type="ECO:0000256" key="3">
    <source>
        <dbReference type="ARBA" id="ARBA00022676"/>
    </source>
</evidence>